<dbReference type="PANTHER" id="PTHR34478">
    <property type="entry name" value="PROTEIN LEMA"/>
    <property type="match status" value="1"/>
</dbReference>
<reference evidence="7" key="1">
    <citation type="submission" date="2016-10" db="EMBL/GenBank/DDBJ databases">
        <authorList>
            <person name="Varghese N."/>
            <person name="Submissions S."/>
        </authorList>
    </citation>
    <scope>NUCLEOTIDE SEQUENCE [LARGE SCALE GENOMIC DNA]</scope>
    <source>
        <strain evidence="7">DSM 24729</strain>
    </source>
</reference>
<name>A0A1G7HK12_9FLAO</name>
<gene>
    <name evidence="6" type="ORF">SAMN04487992_106123</name>
</gene>
<dbReference type="EMBL" id="FNBD01000006">
    <property type="protein sequence ID" value="SDF00713.1"/>
    <property type="molecule type" value="Genomic_DNA"/>
</dbReference>
<keyword evidence="7" id="KW-1185">Reference proteome</keyword>
<evidence type="ECO:0000256" key="1">
    <source>
        <dbReference type="ARBA" id="ARBA00004167"/>
    </source>
</evidence>
<proteinExistence type="inferred from homology"/>
<evidence type="ECO:0000256" key="5">
    <source>
        <dbReference type="ARBA" id="ARBA00023136"/>
    </source>
</evidence>
<keyword evidence="3" id="KW-0812">Transmembrane</keyword>
<accession>A0A1G7HK12</accession>
<evidence type="ECO:0000313" key="6">
    <source>
        <dbReference type="EMBL" id="SDF00713.1"/>
    </source>
</evidence>
<comment type="similarity">
    <text evidence="2">Belongs to the LemA family.</text>
</comment>
<evidence type="ECO:0000256" key="2">
    <source>
        <dbReference type="ARBA" id="ARBA00008854"/>
    </source>
</evidence>
<comment type="subcellular location">
    <subcellularLocation>
        <location evidence="1">Membrane</location>
        <topology evidence="1">Single-pass membrane protein</topology>
    </subcellularLocation>
</comment>
<dbReference type="InterPro" id="IPR007156">
    <property type="entry name" value="MamQ_LemA"/>
</dbReference>
<dbReference type="RefSeq" id="WP_074538473.1">
    <property type="nucleotide sequence ID" value="NZ_FNBD01000006.1"/>
</dbReference>
<dbReference type="Pfam" id="PF04011">
    <property type="entry name" value="LemA"/>
    <property type="match status" value="1"/>
</dbReference>
<dbReference type="SUPFAM" id="SSF140478">
    <property type="entry name" value="LemA-like"/>
    <property type="match status" value="1"/>
</dbReference>
<dbReference type="GO" id="GO:0016020">
    <property type="term" value="C:membrane"/>
    <property type="evidence" value="ECO:0007669"/>
    <property type="project" value="UniProtKB-SubCell"/>
</dbReference>
<keyword evidence="4" id="KW-1133">Transmembrane helix</keyword>
<dbReference type="Proteomes" id="UP000182114">
    <property type="component" value="Unassembled WGS sequence"/>
</dbReference>
<protein>
    <submittedName>
        <fullName evidence="6">LemA protein</fullName>
    </submittedName>
</protein>
<keyword evidence="5" id="KW-0472">Membrane</keyword>
<dbReference type="eggNOG" id="COG1704">
    <property type="taxonomic scope" value="Bacteria"/>
</dbReference>
<evidence type="ECO:0000313" key="7">
    <source>
        <dbReference type="Proteomes" id="UP000182114"/>
    </source>
</evidence>
<organism evidence="6 7">
    <name type="scientific">Cellulophaga baltica</name>
    <dbReference type="NCBI Taxonomy" id="76594"/>
    <lineage>
        <taxon>Bacteria</taxon>
        <taxon>Pseudomonadati</taxon>
        <taxon>Bacteroidota</taxon>
        <taxon>Flavobacteriia</taxon>
        <taxon>Flavobacteriales</taxon>
        <taxon>Flavobacteriaceae</taxon>
        <taxon>Cellulophaga</taxon>
    </lineage>
</organism>
<dbReference type="Gene3D" id="1.20.1440.20">
    <property type="entry name" value="LemA-like domain"/>
    <property type="match status" value="1"/>
</dbReference>
<sequence length="186" mass="21412">MKPYLFIIIIALILLFFVRGIVSLYNRLVMLRANTDKNFANIDVLLKQRADEVPELVRIVKGYMHYEENLLTKVTELRTQYLSASDKEEKIKTSNALNKSLASIMVVSENYPELKANASFSALQSRVSELENHIADRRELYNDSINLYNIGINEFPDVLIAKAFGFKNKELLQITQAEKKYDGVQF</sequence>
<evidence type="ECO:0000256" key="3">
    <source>
        <dbReference type="ARBA" id="ARBA00022692"/>
    </source>
</evidence>
<evidence type="ECO:0000256" key="4">
    <source>
        <dbReference type="ARBA" id="ARBA00022989"/>
    </source>
</evidence>
<dbReference type="InterPro" id="IPR023353">
    <property type="entry name" value="LemA-like_dom_sf"/>
</dbReference>
<dbReference type="PANTHER" id="PTHR34478:SF1">
    <property type="entry name" value="PROTEIN LEMA"/>
    <property type="match status" value="1"/>
</dbReference>
<dbReference type="AlphaFoldDB" id="A0A1G7HK12"/>